<feature type="compositionally biased region" description="Low complexity" evidence="5">
    <location>
        <begin position="1"/>
        <end position="13"/>
    </location>
</feature>
<dbReference type="InterPro" id="IPR001232">
    <property type="entry name" value="SKP1-like"/>
</dbReference>
<evidence type="ECO:0000256" key="4">
    <source>
        <dbReference type="ARBA" id="ARBA00023242"/>
    </source>
</evidence>
<proteinExistence type="inferred from homology"/>
<dbReference type="SMART" id="SM00512">
    <property type="entry name" value="Skp1"/>
    <property type="match status" value="1"/>
</dbReference>
<dbReference type="SUPFAM" id="SSF54695">
    <property type="entry name" value="POZ domain"/>
    <property type="match status" value="1"/>
</dbReference>
<comment type="similarity">
    <text evidence="2">Belongs to the SKP1 family.</text>
</comment>
<sequence>MSDSAAVAAPDPAGELAPSPAAPQNVVLISGEGHRFTISREAADQSRTLRDFLKGTSHMVSEDAAASAPEIPLENIATNVLELVCQFLNERLTSNNDMNEFKALQSMDPTNEGDRQLVLELLLAADYLDC</sequence>
<organism evidence="7">
    <name type="scientific">Neobodo designis</name>
    <name type="common">Flagellated protozoan</name>
    <name type="synonym">Bodo designis</name>
    <dbReference type="NCBI Taxonomy" id="312471"/>
    <lineage>
        <taxon>Eukaryota</taxon>
        <taxon>Discoba</taxon>
        <taxon>Euglenozoa</taxon>
        <taxon>Kinetoplastea</taxon>
        <taxon>Metakinetoplastina</taxon>
        <taxon>Neobodonida</taxon>
        <taxon>Neobodo</taxon>
    </lineage>
</organism>
<dbReference type="Gene3D" id="3.30.710.10">
    <property type="entry name" value="Potassium Channel Kv1.1, Chain A"/>
    <property type="match status" value="1"/>
</dbReference>
<dbReference type="InterPro" id="IPR011333">
    <property type="entry name" value="SKP1/BTB/POZ_sf"/>
</dbReference>
<dbReference type="PANTHER" id="PTHR20648">
    <property type="entry name" value="ELONGIN-C"/>
    <property type="match status" value="1"/>
</dbReference>
<dbReference type="InterPro" id="IPR016073">
    <property type="entry name" value="Skp1_comp_POZ"/>
</dbReference>
<evidence type="ECO:0000313" key="7">
    <source>
        <dbReference type="EMBL" id="CAD9109775.1"/>
    </source>
</evidence>
<dbReference type="AlphaFoldDB" id="A0A7S1LP44"/>
<gene>
    <name evidence="7" type="ORF">NDES1114_LOCUS11586</name>
</gene>
<feature type="region of interest" description="Disordered" evidence="5">
    <location>
        <begin position="1"/>
        <end position="22"/>
    </location>
</feature>
<name>A0A7S1LP44_NEODS</name>
<dbReference type="FunFam" id="3.30.710.10:FF:000035">
    <property type="entry name" value="Elongin C transcription elongation factor"/>
    <property type="match status" value="1"/>
</dbReference>
<dbReference type="EMBL" id="HBGF01017607">
    <property type="protein sequence ID" value="CAD9109775.1"/>
    <property type="molecule type" value="Transcribed_RNA"/>
</dbReference>
<protein>
    <recommendedName>
        <fullName evidence="3">Elongin-C</fullName>
    </recommendedName>
</protein>
<dbReference type="InterPro" id="IPR039948">
    <property type="entry name" value="ELC1"/>
</dbReference>
<dbReference type="Pfam" id="PF03931">
    <property type="entry name" value="Skp1_POZ"/>
    <property type="match status" value="1"/>
</dbReference>
<evidence type="ECO:0000256" key="1">
    <source>
        <dbReference type="ARBA" id="ARBA00004123"/>
    </source>
</evidence>
<reference evidence="7" key="1">
    <citation type="submission" date="2021-01" db="EMBL/GenBank/DDBJ databases">
        <authorList>
            <person name="Corre E."/>
            <person name="Pelletier E."/>
            <person name="Niang G."/>
            <person name="Scheremetjew M."/>
            <person name="Finn R."/>
            <person name="Kale V."/>
            <person name="Holt S."/>
            <person name="Cochrane G."/>
            <person name="Meng A."/>
            <person name="Brown T."/>
            <person name="Cohen L."/>
        </authorList>
    </citation>
    <scope>NUCLEOTIDE SEQUENCE</scope>
    <source>
        <strain evidence="7">CCAP 1951/1</strain>
    </source>
</reference>
<comment type="subcellular location">
    <subcellularLocation>
        <location evidence="1">Nucleus</location>
    </subcellularLocation>
</comment>
<dbReference type="GO" id="GO:0005634">
    <property type="term" value="C:nucleus"/>
    <property type="evidence" value="ECO:0007669"/>
    <property type="project" value="UniProtKB-SubCell"/>
</dbReference>
<evidence type="ECO:0000256" key="5">
    <source>
        <dbReference type="SAM" id="MobiDB-lite"/>
    </source>
</evidence>
<evidence type="ECO:0000256" key="3">
    <source>
        <dbReference type="ARBA" id="ARBA00021347"/>
    </source>
</evidence>
<evidence type="ECO:0000259" key="6">
    <source>
        <dbReference type="Pfam" id="PF03931"/>
    </source>
</evidence>
<feature type="domain" description="SKP1 component POZ" evidence="6">
    <location>
        <begin position="26"/>
        <end position="90"/>
    </location>
</feature>
<keyword evidence="4" id="KW-0539">Nucleus</keyword>
<accession>A0A7S1LP44</accession>
<evidence type="ECO:0000256" key="2">
    <source>
        <dbReference type="ARBA" id="ARBA00009993"/>
    </source>
</evidence>
<dbReference type="GO" id="GO:0006511">
    <property type="term" value="P:ubiquitin-dependent protein catabolic process"/>
    <property type="evidence" value="ECO:0007669"/>
    <property type="project" value="InterPro"/>
</dbReference>